<gene>
    <name evidence="2" type="ORF">LTR97_000386</name>
</gene>
<dbReference type="EMBL" id="JAVRQU010000001">
    <property type="protein sequence ID" value="KAK5707847.1"/>
    <property type="molecule type" value="Genomic_DNA"/>
</dbReference>
<name>A0AAN7WED1_9PEZI</name>
<evidence type="ECO:0000313" key="3">
    <source>
        <dbReference type="Proteomes" id="UP001310594"/>
    </source>
</evidence>
<proteinExistence type="predicted"/>
<feature type="region of interest" description="Disordered" evidence="1">
    <location>
        <begin position="1"/>
        <end position="67"/>
    </location>
</feature>
<accession>A0AAN7WED1</accession>
<protein>
    <submittedName>
        <fullName evidence="2">Uncharacterized protein</fullName>
    </submittedName>
</protein>
<feature type="compositionally biased region" description="Low complexity" evidence="1">
    <location>
        <begin position="1"/>
        <end position="66"/>
    </location>
</feature>
<dbReference type="Proteomes" id="UP001310594">
    <property type="component" value="Unassembled WGS sequence"/>
</dbReference>
<comment type="caution">
    <text evidence="2">The sequence shown here is derived from an EMBL/GenBank/DDBJ whole genome shotgun (WGS) entry which is preliminary data.</text>
</comment>
<sequence>MPVDSSSTSPVSATTPTTTAQKSTSKQTTSASSSTTSATPVKYSSSSSASKSSTVSSSSILSSTKSQQPKVFSFFDRLYDVQIGFFNLHIVGPCESEAIRTIDTSQDNKRETGVHLKPKEPFIDQHCLAYQVLIIYGFDSKVVKICLLEAHDKRDLKAPQQ</sequence>
<dbReference type="AlphaFoldDB" id="A0AAN7WED1"/>
<evidence type="ECO:0000313" key="2">
    <source>
        <dbReference type="EMBL" id="KAK5707847.1"/>
    </source>
</evidence>
<evidence type="ECO:0000256" key="1">
    <source>
        <dbReference type="SAM" id="MobiDB-lite"/>
    </source>
</evidence>
<reference evidence="2" key="1">
    <citation type="submission" date="2023-08" db="EMBL/GenBank/DDBJ databases">
        <title>Black Yeasts Isolated from many extreme environments.</title>
        <authorList>
            <person name="Coleine C."/>
            <person name="Stajich J.E."/>
            <person name="Selbmann L."/>
        </authorList>
    </citation>
    <scope>NUCLEOTIDE SEQUENCE</scope>
    <source>
        <strain evidence="2">CCFEE 5810</strain>
    </source>
</reference>
<organism evidence="2 3">
    <name type="scientific">Elasticomyces elasticus</name>
    <dbReference type="NCBI Taxonomy" id="574655"/>
    <lineage>
        <taxon>Eukaryota</taxon>
        <taxon>Fungi</taxon>
        <taxon>Dikarya</taxon>
        <taxon>Ascomycota</taxon>
        <taxon>Pezizomycotina</taxon>
        <taxon>Dothideomycetes</taxon>
        <taxon>Dothideomycetidae</taxon>
        <taxon>Mycosphaerellales</taxon>
        <taxon>Teratosphaeriaceae</taxon>
        <taxon>Elasticomyces</taxon>
    </lineage>
</organism>